<feature type="transmembrane region" description="Helical" evidence="2">
    <location>
        <begin position="60"/>
        <end position="76"/>
    </location>
</feature>
<feature type="transmembrane region" description="Helical" evidence="2">
    <location>
        <begin position="82"/>
        <end position="101"/>
    </location>
</feature>
<evidence type="ECO:0000256" key="2">
    <source>
        <dbReference type="SAM" id="Phobius"/>
    </source>
</evidence>
<dbReference type="Proteomes" id="UP000663831">
    <property type="component" value="Unassembled WGS sequence"/>
</dbReference>
<protein>
    <recommendedName>
        <fullName evidence="5">Transmembrane protein</fullName>
    </recommendedName>
</protein>
<feature type="region of interest" description="Disordered" evidence="1">
    <location>
        <begin position="569"/>
        <end position="594"/>
    </location>
</feature>
<dbReference type="AlphaFoldDB" id="A0A8H2X613"/>
<reference evidence="3" key="1">
    <citation type="submission" date="2021-01" db="EMBL/GenBank/DDBJ databases">
        <authorList>
            <person name="Kaushik A."/>
        </authorList>
    </citation>
    <scope>NUCLEOTIDE SEQUENCE</scope>
    <source>
        <strain evidence="3">AG3-1AP</strain>
    </source>
</reference>
<feature type="transmembrane region" description="Helical" evidence="2">
    <location>
        <begin position="505"/>
        <end position="525"/>
    </location>
</feature>
<organism evidence="3 4">
    <name type="scientific">Rhizoctonia solani</name>
    <dbReference type="NCBI Taxonomy" id="456999"/>
    <lineage>
        <taxon>Eukaryota</taxon>
        <taxon>Fungi</taxon>
        <taxon>Dikarya</taxon>
        <taxon>Basidiomycota</taxon>
        <taxon>Agaricomycotina</taxon>
        <taxon>Agaricomycetes</taxon>
        <taxon>Cantharellales</taxon>
        <taxon>Ceratobasidiaceae</taxon>
        <taxon>Rhizoctonia</taxon>
    </lineage>
</organism>
<evidence type="ECO:0000313" key="4">
    <source>
        <dbReference type="Proteomes" id="UP000663831"/>
    </source>
</evidence>
<sequence>MNNTCPADDLPDYCAQIVSNPDISGIGVRVAVYVQTFLSMMVASLLPYHEKAFRDTSRNSYVVSTSLMIASLIQWKTQGLSLFDALIVTMLTTIMTAFVTVNGPYIRTLGLSINISSFLFTTFWVYWGLQVWNDPRTFGIPREGCTASTDTVFVVFGRNVSVTNSGLRGFAMFIFAIGSISALSALWQCITWSVRYGVGSARTAKENAAARFARELRNRKTRSGGRGQHMTRFGGMVGLIYMIVTTEQIVKHNPDVSSQVDKWTYSQTIALIMLGAKYTIMSTCPAEPEPSFCTSIISNADIAGRGVRISIYAGTILSMTVASFIPYHEKAFRDSSRNAYIVSTSLMIASLIEWKTHGLSLFDALIVTMLTTMMTTFVTVNGPYIRTLGLSINIASFLFTTFWCYWGLQVWQDPSTFGVPRDGENCTASTETIFVVFGHNVGVINSSVRNFALSMFAIGIISAFASLCYSTKWLATYTISGATAAKDNAAMRYARKLRLTKGQHMSRYGGLAGMIYLIVTIEQMVDRNNVKDQLSEWTYSQTIALIMLLQQIMDCISYFKEEIEYRGAKNAQRQRDQNERERLRMEAQARTSAV</sequence>
<evidence type="ECO:0008006" key="5">
    <source>
        <dbReference type="Google" id="ProtNLM"/>
    </source>
</evidence>
<keyword evidence="2" id="KW-0472">Membrane</keyword>
<feature type="compositionally biased region" description="Basic and acidic residues" evidence="1">
    <location>
        <begin position="569"/>
        <end position="587"/>
    </location>
</feature>
<feature type="transmembrane region" description="Helical" evidence="2">
    <location>
        <begin position="309"/>
        <end position="327"/>
    </location>
</feature>
<name>A0A8H2X613_9AGAM</name>
<accession>A0A8H2X613</accession>
<feature type="transmembrane region" description="Helical" evidence="2">
    <location>
        <begin position="108"/>
        <end position="127"/>
    </location>
</feature>
<gene>
    <name evidence="3" type="ORF">RDB_LOCUS29582</name>
</gene>
<feature type="transmembrane region" description="Helical" evidence="2">
    <location>
        <begin position="361"/>
        <end position="380"/>
    </location>
</feature>
<comment type="caution">
    <text evidence="3">The sequence shown here is derived from an EMBL/GenBank/DDBJ whole genome shotgun (WGS) entry which is preliminary data.</text>
</comment>
<feature type="transmembrane region" description="Helical" evidence="2">
    <location>
        <begin position="167"/>
        <end position="187"/>
    </location>
</feature>
<proteinExistence type="predicted"/>
<feature type="transmembrane region" description="Helical" evidence="2">
    <location>
        <begin position="387"/>
        <end position="408"/>
    </location>
</feature>
<feature type="transmembrane region" description="Helical" evidence="2">
    <location>
        <begin position="451"/>
        <end position="469"/>
    </location>
</feature>
<feature type="transmembrane region" description="Helical" evidence="2">
    <location>
        <begin position="537"/>
        <end position="559"/>
    </location>
</feature>
<keyword evidence="2" id="KW-1133">Transmembrane helix</keyword>
<keyword evidence="2" id="KW-0812">Transmembrane</keyword>
<evidence type="ECO:0000313" key="3">
    <source>
        <dbReference type="EMBL" id="CAE6418328.1"/>
    </source>
</evidence>
<dbReference type="EMBL" id="CAJMWV010000860">
    <property type="protein sequence ID" value="CAE6418328.1"/>
    <property type="molecule type" value="Genomic_DNA"/>
</dbReference>
<feature type="transmembrane region" description="Helical" evidence="2">
    <location>
        <begin position="30"/>
        <end position="48"/>
    </location>
</feature>
<evidence type="ECO:0000256" key="1">
    <source>
        <dbReference type="SAM" id="MobiDB-lite"/>
    </source>
</evidence>